<dbReference type="InterPro" id="IPR005107">
    <property type="entry name" value="CO_DH_flav_C"/>
</dbReference>
<dbReference type="FunFam" id="3.10.20.30:FF:000012">
    <property type="entry name" value="Xanthine dehydrogenase/oxidase"/>
    <property type="match status" value="1"/>
</dbReference>
<evidence type="ECO:0000256" key="8">
    <source>
        <dbReference type="ARBA" id="ARBA00023002"/>
    </source>
</evidence>
<comment type="caution">
    <text evidence="18">The sequence shown here is derived from an EMBL/GenBank/DDBJ whole genome shotgun (WGS) entry which is preliminary data.</text>
</comment>
<dbReference type="GO" id="GO:0071949">
    <property type="term" value="F:FAD binding"/>
    <property type="evidence" value="ECO:0007669"/>
    <property type="project" value="InterPro"/>
</dbReference>
<comment type="similarity">
    <text evidence="2">Belongs to the xanthine dehydrogenase family.</text>
</comment>
<dbReference type="InterPro" id="IPR016166">
    <property type="entry name" value="FAD-bd_PCMH"/>
</dbReference>
<keyword evidence="8" id="KW-0560">Oxidoreductase</keyword>
<dbReference type="STRING" id="61395.A0A1Y1W746"/>
<evidence type="ECO:0000256" key="4">
    <source>
        <dbReference type="ARBA" id="ARBA00022630"/>
    </source>
</evidence>
<dbReference type="InterPro" id="IPR008274">
    <property type="entry name" value="AldOxase/xan_DH_MoCoBD1"/>
</dbReference>
<dbReference type="SUPFAM" id="SSF55447">
    <property type="entry name" value="CO dehydrogenase flavoprotein C-terminal domain-like"/>
    <property type="match status" value="1"/>
</dbReference>
<comment type="cofactor">
    <cofactor evidence="12">
        <name>[2Fe-2S] cluster</name>
        <dbReference type="ChEBI" id="CHEBI:190135"/>
    </cofactor>
</comment>
<comment type="cofactor">
    <cofactor evidence="15">
        <name>Mo-molybdopterin</name>
        <dbReference type="ChEBI" id="CHEBI:71302"/>
    </cofactor>
    <text evidence="15">Binds 1 Mo-molybdopterin (Mo-MPT) cofactor per subunit.</text>
</comment>
<dbReference type="PROSITE" id="PS00197">
    <property type="entry name" value="2FE2S_FER_1"/>
    <property type="match status" value="1"/>
</dbReference>
<dbReference type="Pfam" id="PF02738">
    <property type="entry name" value="MoCoBD_1"/>
    <property type="match status" value="1"/>
</dbReference>
<dbReference type="SMART" id="SM01092">
    <property type="entry name" value="CO_deh_flav_C"/>
    <property type="match status" value="1"/>
</dbReference>
<dbReference type="RefSeq" id="XP_040743051.1">
    <property type="nucleotide sequence ID" value="XM_040883641.1"/>
</dbReference>
<dbReference type="InterPro" id="IPR036683">
    <property type="entry name" value="CO_DH_flav_C_dom_sf"/>
</dbReference>
<dbReference type="InterPro" id="IPR000674">
    <property type="entry name" value="Ald_Oxase/Xan_DH_a/b"/>
</dbReference>
<keyword evidence="11" id="KW-0520">NAD</keyword>
<dbReference type="Pfam" id="PF00111">
    <property type="entry name" value="Fer2"/>
    <property type="match status" value="1"/>
</dbReference>
<dbReference type="InterPro" id="IPR016208">
    <property type="entry name" value="Ald_Oxase/xanthine_DH-like"/>
</dbReference>
<dbReference type="FunFam" id="3.30.365.10:FF:000001">
    <property type="entry name" value="Xanthine dehydrogenase oxidase"/>
    <property type="match status" value="1"/>
</dbReference>
<evidence type="ECO:0000256" key="7">
    <source>
        <dbReference type="ARBA" id="ARBA00022827"/>
    </source>
</evidence>
<dbReference type="PANTHER" id="PTHR45444">
    <property type="entry name" value="XANTHINE DEHYDROGENASE"/>
    <property type="match status" value="1"/>
</dbReference>
<dbReference type="InterPro" id="IPR036856">
    <property type="entry name" value="Ald_Oxase/Xan_DH_a/b_sf"/>
</dbReference>
<dbReference type="Proteomes" id="UP000193922">
    <property type="component" value="Unassembled WGS sequence"/>
</dbReference>
<dbReference type="FunFam" id="3.30.365.10:FF:000002">
    <property type="entry name" value="Xanthine dehydrogenase oxidase"/>
    <property type="match status" value="1"/>
</dbReference>
<dbReference type="Gene3D" id="3.30.465.10">
    <property type="match status" value="1"/>
</dbReference>
<feature type="binding site" evidence="15">
    <location>
        <position position="1083"/>
    </location>
    <ligand>
        <name>Mo-molybdopterin</name>
        <dbReference type="ChEBI" id="CHEBI:71302"/>
    </ligand>
    <ligandPart>
        <name>Mo</name>
        <dbReference type="ChEBI" id="CHEBI:28685"/>
    </ligandPart>
</feature>
<dbReference type="Gene3D" id="3.10.20.30">
    <property type="match status" value="1"/>
</dbReference>
<keyword evidence="5 15" id="KW-0001">2Fe-2S</keyword>
<dbReference type="GeneID" id="63800289"/>
<evidence type="ECO:0000256" key="13">
    <source>
        <dbReference type="PIRSR" id="PIRSR000127-1"/>
    </source>
</evidence>
<keyword evidence="10 15" id="KW-0411">Iron-sulfur</keyword>
<evidence type="ECO:0000259" key="17">
    <source>
        <dbReference type="PROSITE" id="PS51387"/>
    </source>
</evidence>
<feature type="binding site" evidence="14">
    <location>
        <position position="364"/>
    </location>
    <ligand>
        <name>FAD</name>
        <dbReference type="ChEBI" id="CHEBI:57692"/>
    </ligand>
</feature>
<keyword evidence="9 15" id="KW-0408">Iron</keyword>
<feature type="binding site" evidence="15">
    <location>
        <position position="76"/>
    </location>
    <ligand>
        <name>[2Fe-2S] cluster</name>
        <dbReference type="ChEBI" id="CHEBI:190135"/>
        <label>1</label>
    </ligand>
</feature>
<keyword evidence="3 15" id="KW-0500">Molybdenum</keyword>
<feature type="binding site" evidence="15">
    <location>
        <position position="771"/>
    </location>
    <ligand>
        <name>Mo-molybdopterin</name>
        <dbReference type="ChEBI" id="CHEBI:71302"/>
    </ligand>
    <ligandPart>
        <name>Mo</name>
        <dbReference type="ChEBI" id="CHEBI:28685"/>
    </ligandPart>
</feature>
<evidence type="ECO:0000256" key="6">
    <source>
        <dbReference type="ARBA" id="ARBA00022723"/>
    </source>
</evidence>
<dbReference type="EMBL" id="MCFD01000007">
    <property type="protein sequence ID" value="ORX69363.1"/>
    <property type="molecule type" value="Genomic_DNA"/>
</dbReference>
<evidence type="ECO:0000256" key="9">
    <source>
        <dbReference type="ARBA" id="ARBA00023004"/>
    </source>
</evidence>
<dbReference type="InterPro" id="IPR016167">
    <property type="entry name" value="FAD-bd_PCMH_sub1"/>
</dbReference>
<dbReference type="FunFam" id="3.90.1170.50:FF:000001">
    <property type="entry name" value="Aldehyde oxidase 1"/>
    <property type="match status" value="1"/>
</dbReference>
<dbReference type="OrthoDB" id="8300278at2759"/>
<dbReference type="PIRSF" id="PIRSF000127">
    <property type="entry name" value="Xanthine_DH"/>
    <property type="match status" value="1"/>
</dbReference>
<evidence type="ECO:0000313" key="19">
    <source>
        <dbReference type="Proteomes" id="UP000193922"/>
    </source>
</evidence>
<dbReference type="Pfam" id="PF03450">
    <property type="entry name" value="CO_deh_flav_C"/>
    <property type="match status" value="1"/>
</dbReference>
<keyword evidence="4" id="KW-0285">Flavoprotein</keyword>
<protein>
    <submittedName>
        <fullName evidence="18">Xanthine dehydrogenase</fullName>
    </submittedName>
</protein>
<feature type="binding site" evidence="15">
    <location>
        <position position="115"/>
    </location>
    <ligand>
        <name>[2Fe-2S] cluster</name>
        <dbReference type="ChEBI" id="CHEBI:190135"/>
        <label>2</label>
    </ligand>
</feature>
<comment type="cofactor">
    <cofactor evidence="1 14">
        <name>FAD</name>
        <dbReference type="ChEBI" id="CHEBI:57692"/>
    </cofactor>
</comment>
<evidence type="ECO:0000259" key="16">
    <source>
        <dbReference type="PROSITE" id="PS51085"/>
    </source>
</evidence>
<dbReference type="InterPro" id="IPR002888">
    <property type="entry name" value="2Fe-2S-bd"/>
</dbReference>
<dbReference type="Gene3D" id="3.30.43.10">
    <property type="entry name" value="Uridine Diphospho-n-acetylenolpyruvylglucosamine Reductase, domain 2"/>
    <property type="match status" value="1"/>
</dbReference>
<dbReference type="PROSITE" id="PS51387">
    <property type="entry name" value="FAD_PCMH"/>
    <property type="match status" value="1"/>
</dbReference>
<organism evidence="18 19">
    <name type="scientific">Linderina pennispora</name>
    <dbReference type="NCBI Taxonomy" id="61395"/>
    <lineage>
        <taxon>Eukaryota</taxon>
        <taxon>Fungi</taxon>
        <taxon>Fungi incertae sedis</taxon>
        <taxon>Zoopagomycota</taxon>
        <taxon>Kickxellomycotina</taxon>
        <taxon>Kickxellomycetes</taxon>
        <taxon>Kickxellales</taxon>
        <taxon>Kickxellaceae</taxon>
        <taxon>Linderina</taxon>
    </lineage>
</organism>
<sequence length="1335" mass="145268">MNEYRESLLFYVNGERRIIQSGSMDMTMSLANYLRSEGLTGTKLGCNEGVCSACTVMLSKFDTVENRVENLAINSCLTPLYALDGKHVTTIEGIGSPTYPHPVQERIALLHGTQCGFCSPGFSMSLYALLRNNPHELPTEAEIEECLAGNLCRCTGYRPILDAAKTLARDNRWNQGGAGCGRVDCCKLKAENGASPCHEKSKFRQYNASQELIFPPALVRYAKAQIDGDAEQCMGGLRLASASSTTLVYRPMTMGGVQDIFSRHHHAALVAGNTAFRLQSYADLARSPHVYIGDIVELQELHLSNEGQELVVGGCVTLAQLLQKVQTINRLGALRDCLARIGNPHVRNAATVGGHIAAIPSSSDLIPVLLVLHAAVSLQHAISGVQRTVSLDRYLHDGAGLADGEIIMHIHIPLNLPSAASGALVFVHSQKQSMRKANDSTIVSCGMRVSIDPATFRVLDASFVFAGLERRHFVAQETASLAHGADWSDSGFINSTLLETCAQEAASALADNVDRPKYRVSLAASLLYQFWMASCKEFGIDHGLGPRIPDDYLAYTQPRSMISEQAFVPVEEKAIIGKGEPHLSALKHTTGQAVYVDDMPPVHGELSVGLVLSTRSHARILSIDPSPALGMEGVYPKLFTASDIPGKNVWNLWQDEEILASKEVHFHGQIIAAVAAKDRETARRAAAAVVIEYEDLPAIYSIDQAIEQESFFEEVSEIECGDVEAAFASADYVFEGEARCGAQEHLYMEPQAFLVVPKGEDDEYDVFATTQSLQSSQLTVASALGVPANRIACRAKRLGGGFGGKDGVPAHYASIAAIVAQGTKKAARLVLPRDQDMKTTGHRHPFLGKWKVGVMQDGRIVGHKVEAFSNGGHSHDYSVLVMRACLSSLDGCYYSPNSHFIGKVCRTNITSMTAFRGFGMCQSEYITESMMTEVAERLGMDADLFHRINLYKEGDLNPSGHPMHDWTVPQMFDEIQQSAEYVKRKVAVDEYNKQSMFRKRGIALVPTKHGITNGIREMLEAAALVHIHLDGSVMVHHHGVEMGQGLHTKMAMIAADTLGVPLSSVYIPGSSTEVLANPTPSSASISTDLNGGAVLKACKALASRLQPYRERMPNSDFSAVVRAAFADQVDLSERAFFNIDTIPEDFANKRGFNFNYFTQGVAIAEVELDTLTGAHTAHRVDILMDVGRSLNKAVDIGQIEGAFMQGVGWCTTEELMLDTSSGALSTNRLGLYRVPTCMDIPRDFRVAILEGVEYKHLNNIHSSRAVGEPPLFLGSSVFFGLREAVKAARVSHGTLHMDIPATVETLRMACDDGITTIADKLEEQGKLAKPTIQRI</sequence>
<accession>A0A1Y1W746</accession>
<dbReference type="Pfam" id="PF00941">
    <property type="entry name" value="FAD_binding_5"/>
    <property type="match status" value="1"/>
</dbReference>
<evidence type="ECO:0000256" key="15">
    <source>
        <dbReference type="PIRSR" id="PIRSR000127-3"/>
    </source>
</evidence>
<evidence type="ECO:0000256" key="11">
    <source>
        <dbReference type="ARBA" id="ARBA00023027"/>
    </source>
</evidence>
<comment type="cofactor">
    <cofactor evidence="15">
        <name>[2Fe-2S] cluster</name>
        <dbReference type="ChEBI" id="CHEBI:190135"/>
    </cofactor>
    <text evidence="15">Binds 2 [2Fe-2S] clusters.</text>
</comment>
<dbReference type="InterPro" id="IPR006058">
    <property type="entry name" value="2Fe2S_fd_BS"/>
</dbReference>
<dbReference type="InterPro" id="IPR037165">
    <property type="entry name" value="AldOxase/xan_DH_Mopterin-bd_sf"/>
</dbReference>
<evidence type="ECO:0000256" key="3">
    <source>
        <dbReference type="ARBA" id="ARBA00022505"/>
    </source>
</evidence>
<keyword evidence="6 15" id="KW-0479">Metal-binding</keyword>
<dbReference type="SUPFAM" id="SSF47741">
    <property type="entry name" value="CO dehydrogenase ISP C-domain like"/>
    <property type="match status" value="1"/>
</dbReference>
<feature type="binding site" evidence="15">
    <location>
        <position position="152"/>
    </location>
    <ligand>
        <name>[2Fe-2S] cluster</name>
        <dbReference type="ChEBI" id="CHEBI:190135"/>
        <label>2</label>
    </ligand>
</feature>
<proteinExistence type="inferred from homology"/>
<evidence type="ECO:0000256" key="1">
    <source>
        <dbReference type="ARBA" id="ARBA00001974"/>
    </source>
</evidence>
<dbReference type="PANTHER" id="PTHR45444:SF3">
    <property type="entry name" value="XANTHINE DEHYDROGENASE"/>
    <property type="match status" value="1"/>
</dbReference>
<feature type="domain" description="2Fe-2S ferredoxin-type" evidence="16">
    <location>
        <begin position="6"/>
        <end position="94"/>
    </location>
</feature>
<name>A0A1Y1W746_9FUNG</name>
<dbReference type="CDD" id="cd00207">
    <property type="entry name" value="fer2"/>
    <property type="match status" value="1"/>
</dbReference>
<dbReference type="Pfam" id="PF01799">
    <property type="entry name" value="Fer2_2"/>
    <property type="match status" value="1"/>
</dbReference>
<dbReference type="InterPro" id="IPR012675">
    <property type="entry name" value="Beta-grasp_dom_sf"/>
</dbReference>
<dbReference type="SMART" id="SM01008">
    <property type="entry name" value="Ald_Xan_dh_C"/>
    <property type="match status" value="1"/>
</dbReference>
<feature type="binding site" evidence="14">
    <location>
        <position position="918"/>
    </location>
    <ligand>
        <name>substrate</name>
    </ligand>
</feature>
<dbReference type="Gene3D" id="3.30.390.50">
    <property type="entry name" value="CO dehydrogenase flavoprotein, C-terminal domain"/>
    <property type="match status" value="1"/>
</dbReference>
<dbReference type="InterPro" id="IPR001041">
    <property type="entry name" value="2Fe-2S_ferredoxin-type"/>
</dbReference>
<dbReference type="Pfam" id="PF01315">
    <property type="entry name" value="Ald_Xan_dh_C"/>
    <property type="match status" value="1"/>
</dbReference>
<feature type="binding site" evidence="15">
    <location>
        <position position="118"/>
    </location>
    <ligand>
        <name>[2Fe-2S] cluster</name>
        <dbReference type="ChEBI" id="CHEBI:190135"/>
        <label>2</label>
    </ligand>
</feature>
<dbReference type="SUPFAM" id="SSF56003">
    <property type="entry name" value="Molybdenum cofactor-binding domain"/>
    <property type="match status" value="1"/>
</dbReference>
<evidence type="ECO:0000313" key="18">
    <source>
        <dbReference type="EMBL" id="ORX69363.1"/>
    </source>
</evidence>
<feature type="domain" description="FAD-binding PCMH-type" evidence="17">
    <location>
        <begin position="241"/>
        <end position="417"/>
    </location>
</feature>
<dbReference type="Pfam" id="PF20256">
    <property type="entry name" value="MoCoBD_2"/>
    <property type="match status" value="1"/>
</dbReference>
<dbReference type="GO" id="GO:0016491">
    <property type="term" value="F:oxidoreductase activity"/>
    <property type="evidence" value="ECO:0007669"/>
    <property type="project" value="UniProtKB-KW"/>
</dbReference>
<feature type="binding site" evidence="15">
    <location>
        <position position="54"/>
    </location>
    <ligand>
        <name>[2Fe-2S] cluster</name>
        <dbReference type="ChEBI" id="CHEBI:190135"/>
        <label>1</label>
    </ligand>
</feature>
<dbReference type="GO" id="GO:0005506">
    <property type="term" value="F:iron ion binding"/>
    <property type="evidence" value="ECO:0007669"/>
    <property type="project" value="InterPro"/>
</dbReference>
<dbReference type="SUPFAM" id="SSF54665">
    <property type="entry name" value="CO dehydrogenase molybdoprotein N-domain-like"/>
    <property type="match status" value="1"/>
</dbReference>
<keyword evidence="7 14" id="KW-0274">FAD</keyword>
<dbReference type="Gene3D" id="3.90.1170.50">
    <property type="entry name" value="Aldehyde oxidase/xanthine dehydrogenase, a/b hammerhead"/>
    <property type="match status" value="1"/>
</dbReference>
<dbReference type="InterPro" id="IPR002346">
    <property type="entry name" value="Mopterin_DH_FAD-bd"/>
</dbReference>
<dbReference type="InterPro" id="IPR016169">
    <property type="entry name" value="FAD-bd_PCMH_sub2"/>
</dbReference>
<dbReference type="InterPro" id="IPR036884">
    <property type="entry name" value="2Fe-2S-bd_dom_sf"/>
</dbReference>
<keyword evidence="19" id="KW-1185">Reference proteome</keyword>
<dbReference type="GO" id="GO:0051537">
    <property type="term" value="F:2 iron, 2 sulfur cluster binding"/>
    <property type="evidence" value="ECO:0007669"/>
    <property type="project" value="UniProtKB-KW"/>
</dbReference>
<feature type="binding site" evidence="15">
    <location>
        <position position="154"/>
    </location>
    <ligand>
        <name>[2Fe-2S] cluster</name>
        <dbReference type="ChEBI" id="CHEBI:190135"/>
        <label>2</label>
    </ligand>
</feature>
<feature type="binding site" evidence="15">
    <location>
        <position position="46"/>
    </location>
    <ligand>
        <name>[2Fe-2S] cluster</name>
        <dbReference type="ChEBI" id="CHEBI:190135"/>
        <label>1</label>
    </ligand>
</feature>
<evidence type="ECO:0000256" key="2">
    <source>
        <dbReference type="ARBA" id="ARBA00006849"/>
    </source>
</evidence>
<dbReference type="SUPFAM" id="SSF54292">
    <property type="entry name" value="2Fe-2S ferredoxin-like"/>
    <property type="match status" value="1"/>
</dbReference>
<dbReference type="InterPro" id="IPR036010">
    <property type="entry name" value="2Fe-2S_ferredoxin-like_sf"/>
</dbReference>
<evidence type="ECO:0000256" key="14">
    <source>
        <dbReference type="PIRSR" id="PIRSR000127-2"/>
    </source>
</evidence>
<dbReference type="InterPro" id="IPR046867">
    <property type="entry name" value="AldOxase/xan_DH_MoCoBD2"/>
</dbReference>
<evidence type="ECO:0000256" key="12">
    <source>
        <dbReference type="ARBA" id="ARBA00034078"/>
    </source>
</evidence>
<dbReference type="InterPro" id="IPR036318">
    <property type="entry name" value="FAD-bd_PCMH-like_sf"/>
</dbReference>
<dbReference type="Gene3D" id="1.10.150.120">
    <property type="entry name" value="[2Fe-2S]-binding domain"/>
    <property type="match status" value="1"/>
</dbReference>
<feature type="active site" description="Proton acceptor" evidence="13">
    <location>
        <position position="1268"/>
    </location>
</feature>
<feature type="binding site" evidence="15">
    <location>
        <position position="51"/>
    </location>
    <ligand>
        <name>[2Fe-2S] cluster</name>
        <dbReference type="ChEBI" id="CHEBI:190135"/>
        <label>1</label>
    </ligand>
</feature>
<dbReference type="PROSITE" id="PS51085">
    <property type="entry name" value="2FE2S_FER_2"/>
    <property type="match status" value="1"/>
</dbReference>
<feature type="binding site" evidence="14">
    <location>
        <position position="431"/>
    </location>
    <ligand>
        <name>FAD</name>
        <dbReference type="ChEBI" id="CHEBI:57692"/>
    </ligand>
</feature>
<feature type="binding site" evidence="15">
    <location>
        <position position="916"/>
    </location>
    <ligand>
        <name>Mo-molybdopterin</name>
        <dbReference type="ChEBI" id="CHEBI:71302"/>
    </ligand>
    <ligandPart>
        <name>Mo</name>
        <dbReference type="ChEBI" id="CHEBI:28685"/>
    </ligandPart>
</feature>
<feature type="binding site" evidence="15">
    <location>
        <position position="802"/>
    </location>
    <ligand>
        <name>Mo-molybdopterin</name>
        <dbReference type="ChEBI" id="CHEBI:71302"/>
    </ligand>
    <ligandPart>
        <name>Mo</name>
        <dbReference type="ChEBI" id="CHEBI:28685"/>
    </ligandPart>
</feature>
<gene>
    <name evidence="18" type="ORF">DL89DRAFT_160106</name>
</gene>
<dbReference type="Gene3D" id="3.30.365.10">
    <property type="entry name" value="Aldehyde oxidase/xanthine dehydrogenase, molybdopterin binding domain"/>
    <property type="match status" value="4"/>
</dbReference>
<evidence type="ECO:0000256" key="10">
    <source>
        <dbReference type="ARBA" id="ARBA00023014"/>
    </source>
</evidence>
<reference evidence="18 19" key="1">
    <citation type="submission" date="2016-07" db="EMBL/GenBank/DDBJ databases">
        <title>Pervasive Adenine N6-methylation of Active Genes in Fungi.</title>
        <authorList>
            <consortium name="DOE Joint Genome Institute"/>
            <person name="Mondo S.J."/>
            <person name="Dannebaum R.O."/>
            <person name="Kuo R.C."/>
            <person name="Labutti K."/>
            <person name="Haridas S."/>
            <person name="Kuo A."/>
            <person name="Salamov A."/>
            <person name="Ahrendt S.R."/>
            <person name="Lipzen A."/>
            <person name="Sullivan W."/>
            <person name="Andreopoulos W.B."/>
            <person name="Clum A."/>
            <person name="Lindquist E."/>
            <person name="Daum C."/>
            <person name="Ramamoorthy G.K."/>
            <person name="Gryganskyi A."/>
            <person name="Culley D."/>
            <person name="Magnuson J.K."/>
            <person name="James T.Y."/>
            <person name="O'Malley M.A."/>
            <person name="Stajich J.E."/>
            <person name="Spatafora J.W."/>
            <person name="Visel A."/>
            <person name="Grigoriev I.V."/>
        </authorList>
    </citation>
    <scope>NUCLEOTIDE SEQUENCE [LARGE SCALE GENOMIC DNA]</scope>
    <source>
        <strain evidence="18 19">ATCC 12442</strain>
    </source>
</reference>
<dbReference type="SUPFAM" id="SSF56176">
    <property type="entry name" value="FAD-binding/transporter-associated domain-like"/>
    <property type="match status" value="1"/>
</dbReference>
<evidence type="ECO:0000256" key="5">
    <source>
        <dbReference type="ARBA" id="ARBA00022714"/>
    </source>
</evidence>